<dbReference type="InterPro" id="IPR041698">
    <property type="entry name" value="Methyltransf_25"/>
</dbReference>
<dbReference type="EMBL" id="CP032050">
    <property type="protein sequence ID" value="AYN68128.1"/>
    <property type="molecule type" value="Genomic_DNA"/>
</dbReference>
<keyword evidence="3" id="KW-0489">Methyltransferase</keyword>
<keyword evidence="4" id="KW-1185">Reference proteome</keyword>
<evidence type="ECO:0000313" key="4">
    <source>
        <dbReference type="Proteomes" id="UP000276309"/>
    </source>
</evidence>
<dbReference type="Proteomes" id="UP000276309">
    <property type="component" value="Chromosome"/>
</dbReference>
<evidence type="ECO:0000313" key="3">
    <source>
        <dbReference type="EMBL" id="AYN68128.1"/>
    </source>
</evidence>
<evidence type="ECO:0000259" key="2">
    <source>
        <dbReference type="Pfam" id="PF13649"/>
    </source>
</evidence>
<name>A0A3G2L7A0_9FLAO</name>
<dbReference type="GO" id="GO:0008168">
    <property type="term" value="F:methyltransferase activity"/>
    <property type="evidence" value="ECO:0007669"/>
    <property type="project" value="UniProtKB-KW"/>
</dbReference>
<dbReference type="RefSeq" id="WP_121849143.1">
    <property type="nucleotide sequence ID" value="NZ_CP032050.1"/>
</dbReference>
<proteinExistence type="predicted"/>
<dbReference type="CDD" id="cd02440">
    <property type="entry name" value="AdoMet_MTases"/>
    <property type="match status" value="1"/>
</dbReference>
<dbReference type="Pfam" id="PF13649">
    <property type="entry name" value="Methyltransf_25"/>
    <property type="match status" value="1"/>
</dbReference>
<dbReference type="KEGG" id="emar:D1013_12470"/>
<dbReference type="AlphaFoldDB" id="A0A3G2L7A0"/>
<gene>
    <name evidence="3" type="ORF">D1013_12470</name>
</gene>
<dbReference type="GO" id="GO:0032259">
    <property type="term" value="P:methylation"/>
    <property type="evidence" value="ECO:0007669"/>
    <property type="project" value="UniProtKB-KW"/>
</dbReference>
<feature type="domain" description="Methyltransferase" evidence="2">
    <location>
        <begin position="62"/>
        <end position="155"/>
    </location>
</feature>
<accession>A0A3G2L7A0</accession>
<dbReference type="OrthoDB" id="9800454at2"/>
<dbReference type="PANTHER" id="PTHR43861">
    <property type="entry name" value="TRANS-ACONITATE 2-METHYLTRANSFERASE-RELATED"/>
    <property type="match status" value="1"/>
</dbReference>
<dbReference type="InterPro" id="IPR029063">
    <property type="entry name" value="SAM-dependent_MTases_sf"/>
</dbReference>
<protein>
    <submittedName>
        <fullName evidence="3">Methyltransferase domain-containing protein</fullName>
    </submittedName>
</protein>
<reference evidence="3 4" key="1">
    <citation type="submission" date="2018-08" db="EMBL/GenBank/DDBJ databases">
        <title>The reduced genetic potential of extracellular carbohydrate catabolism in Euzebyella marina RN62, a Flavobacteriia bacterium isolated from the hadal water.</title>
        <authorList>
            <person name="Xue C."/>
        </authorList>
    </citation>
    <scope>NUCLEOTIDE SEQUENCE [LARGE SCALE GENOMIC DNA]</scope>
    <source>
        <strain evidence="3 4">RN62</strain>
    </source>
</reference>
<sequence>MINLKNRFKGEELMDGKNIPKATLLPVFEDINRCNRILGGTKITLSHLNQNINRFDKESYTILDVGCGDGEMLRKVVLQARKQNRKVKCYGVDLNETALAIAREKSKEYPEIVFLNQNIFDWENLNIPVDFVLCTLTLHHIKEFQLSAFLKKLAQIPSIALIINDLQRSTWAYYLFELFSTIFIKTEMARKDGATSIKRGFLRKELKEMSKGLTFVEHQIKWQWAFRYSWVMTRKNKQNI</sequence>
<organism evidence="3 4">
    <name type="scientific">Euzebyella marina</name>
    <dbReference type="NCBI Taxonomy" id="1761453"/>
    <lineage>
        <taxon>Bacteria</taxon>
        <taxon>Pseudomonadati</taxon>
        <taxon>Bacteroidota</taxon>
        <taxon>Flavobacteriia</taxon>
        <taxon>Flavobacteriales</taxon>
        <taxon>Flavobacteriaceae</taxon>
        <taxon>Euzebyella</taxon>
    </lineage>
</organism>
<evidence type="ECO:0000256" key="1">
    <source>
        <dbReference type="ARBA" id="ARBA00022679"/>
    </source>
</evidence>
<keyword evidence="1 3" id="KW-0808">Transferase</keyword>
<dbReference type="Gene3D" id="3.40.50.150">
    <property type="entry name" value="Vaccinia Virus protein VP39"/>
    <property type="match status" value="1"/>
</dbReference>
<dbReference type="SUPFAM" id="SSF53335">
    <property type="entry name" value="S-adenosyl-L-methionine-dependent methyltransferases"/>
    <property type="match status" value="1"/>
</dbReference>